<comment type="cofactor">
    <cofactor evidence="1">
        <name>Zn(2+)</name>
        <dbReference type="ChEBI" id="CHEBI:29105"/>
    </cofactor>
</comment>
<dbReference type="FunFam" id="3.40.630.10:FF:000084">
    <property type="entry name" value="Carboxypeptidase B2"/>
    <property type="match status" value="1"/>
</dbReference>
<keyword evidence="4" id="KW-0121">Carboxypeptidase</keyword>
<evidence type="ECO:0000256" key="5">
    <source>
        <dbReference type="ARBA" id="ARBA00022670"/>
    </source>
</evidence>
<dbReference type="RefSeq" id="XP_002585155.1">
    <property type="nucleotide sequence ID" value="XM_002585109.1"/>
</dbReference>
<evidence type="ECO:0000256" key="14">
    <source>
        <dbReference type="PROSITE-ProRule" id="PRU01379"/>
    </source>
</evidence>
<dbReference type="KEGG" id="ure:UREG_05844"/>
<dbReference type="InterPro" id="IPR036990">
    <property type="entry name" value="M14A-like_propep"/>
</dbReference>
<evidence type="ECO:0000256" key="1">
    <source>
        <dbReference type="ARBA" id="ARBA00001947"/>
    </source>
</evidence>
<keyword evidence="5" id="KW-0645">Protease</keyword>
<dbReference type="EMBL" id="CH476617">
    <property type="protein sequence ID" value="EEP81002.1"/>
    <property type="molecule type" value="Genomic_DNA"/>
</dbReference>
<dbReference type="GO" id="GO:0006508">
    <property type="term" value="P:proteolysis"/>
    <property type="evidence" value="ECO:0007669"/>
    <property type="project" value="UniProtKB-KW"/>
</dbReference>
<keyword evidence="12" id="KW-0865">Zymogen</keyword>
<dbReference type="GO" id="GO:0008270">
    <property type="term" value="F:zinc ion binding"/>
    <property type="evidence" value="ECO:0007669"/>
    <property type="project" value="InterPro"/>
</dbReference>
<dbReference type="SUPFAM" id="SSF54897">
    <property type="entry name" value="Protease propeptides/inhibitors"/>
    <property type="match status" value="1"/>
</dbReference>
<dbReference type="STRING" id="336963.C4JTQ5"/>
<dbReference type="GeneID" id="8443589"/>
<keyword evidence="18" id="KW-1185">Reference proteome</keyword>
<dbReference type="Pfam" id="PF02244">
    <property type="entry name" value="Propep_M14"/>
    <property type="match status" value="1"/>
</dbReference>
<evidence type="ECO:0000256" key="7">
    <source>
        <dbReference type="ARBA" id="ARBA00022729"/>
    </source>
</evidence>
<keyword evidence="11" id="KW-0482">Metalloprotease</keyword>
<keyword evidence="6" id="KW-0479">Metal-binding</keyword>
<dbReference type="HOGENOM" id="CLU_019326_1_1_1"/>
<dbReference type="PRINTS" id="PR00765">
    <property type="entry name" value="CRBOXYPTASEA"/>
</dbReference>
<dbReference type="Gene3D" id="3.40.630.10">
    <property type="entry name" value="Zn peptidases"/>
    <property type="match status" value="2"/>
</dbReference>
<dbReference type="OMA" id="PPNHKDL"/>
<name>C4JTQ5_UNCRE</name>
<dbReference type="CDD" id="cd03860">
    <property type="entry name" value="M14_CP_A-B_like"/>
    <property type="match status" value="1"/>
</dbReference>
<reference evidence="18" key="1">
    <citation type="journal article" date="2009" name="Genome Res.">
        <title>Comparative genomic analyses of the human fungal pathogens Coccidioides and their relatives.</title>
        <authorList>
            <person name="Sharpton T.J."/>
            <person name="Stajich J.E."/>
            <person name="Rounsley S.D."/>
            <person name="Gardner M.J."/>
            <person name="Wortman J.R."/>
            <person name="Jordar V.S."/>
            <person name="Maiti R."/>
            <person name="Kodira C.D."/>
            <person name="Neafsey D.E."/>
            <person name="Zeng Q."/>
            <person name="Hung C.-Y."/>
            <person name="McMahan C."/>
            <person name="Muszewska A."/>
            <person name="Grynberg M."/>
            <person name="Mandel M.A."/>
            <person name="Kellner E.M."/>
            <person name="Barker B.M."/>
            <person name="Galgiani J.N."/>
            <person name="Orbach M.J."/>
            <person name="Kirkland T.N."/>
            <person name="Cole G.T."/>
            <person name="Henn M.R."/>
            <person name="Birren B.W."/>
            <person name="Taylor J.W."/>
        </authorList>
    </citation>
    <scope>NUCLEOTIDE SEQUENCE [LARGE SCALE GENOMIC DNA]</scope>
    <source>
        <strain evidence="18">UAMH 1704</strain>
    </source>
</reference>
<keyword evidence="10" id="KW-0843">Virulence</keyword>
<evidence type="ECO:0000256" key="8">
    <source>
        <dbReference type="ARBA" id="ARBA00022801"/>
    </source>
</evidence>
<sequence>MKSFAILSTLVASVLAATVPNTVSYDGYKVVRIPTEEDNHAQVVKVIENLKLDTWKFPKRAGSDADIVIPPEQLEAFNKAIAGLKVEIMHEDLGASIEDESSTITAYTAGSVAADDRWFTAYHSFNDHMAWLRDLQQQNANRSALVNVGNSHERRPVTGIHIWGSRRGKPAIVWHGTVHAREWITTMVTEYMAAQLLTDPAARSMLEKYDFFIFPIVNPDGFVYTQTRNRMWRKNRTPNGGSSVGTDINRNWPFQWSGSGSSTNPSSETYRAYGYSCTARPDNHNRLISLANTFAQALRAVHGTSFRTGPICNTIYQANGNSIDWAVEVGNVETAFAAELRDTGRFGFILPPNQIIPSGQETWAGVKAMFAQL</sequence>
<comment type="function">
    <text evidence="2">Extracellular metalloprotease that contributes to pathogenicity.</text>
</comment>
<keyword evidence="8" id="KW-0378">Hydrolase</keyword>
<evidence type="ECO:0000259" key="16">
    <source>
        <dbReference type="PROSITE" id="PS52035"/>
    </source>
</evidence>
<dbReference type="SUPFAM" id="SSF53187">
    <property type="entry name" value="Zn-dependent exopeptidases"/>
    <property type="match status" value="1"/>
</dbReference>
<feature type="signal peptide" evidence="15">
    <location>
        <begin position="1"/>
        <end position="16"/>
    </location>
</feature>
<dbReference type="Pfam" id="PF00246">
    <property type="entry name" value="Peptidase_M14"/>
    <property type="match status" value="2"/>
</dbReference>
<dbReference type="VEuPathDB" id="FungiDB:UREG_05844"/>
<evidence type="ECO:0000313" key="18">
    <source>
        <dbReference type="Proteomes" id="UP000002058"/>
    </source>
</evidence>
<dbReference type="PANTHER" id="PTHR11705">
    <property type="entry name" value="PROTEASE FAMILY M14 CARBOXYPEPTIDASE A,B"/>
    <property type="match status" value="1"/>
</dbReference>
<dbReference type="Gene3D" id="3.30.70.340">
    <property type="entry name" value="Metallocarboxypeptidase-like"/>
    <property type="match status" value="1"/>
</dbReference>
<dbReference type="eggNOG" id="KOG2650">
    <property type="taxonomic scope" value="Eukaryota"/>
</dbReference>
<feature type="domain" description="Peptidase M14" evidence="16">
    <location>
        <begin position="121"/>
        <end position="373"/>
    </location>
</feature>
<feature type="chain" id="PRO_5002939484" description="Peptidase M14 domain-containing protein" evidence="15">
    <location>
        <begin position="17"/>
        <end position="373"/>
    </location>
</feature>
<evidence type="ECO:0000256" key="2">
    <source>
        <dbReference type="ARBA" id="ARBA00003091"/>
    </source>
</evidence>
<evidence type="ECO:0000256" key="13">
    <source>
        <dbReference type="ARBA" id="ARBA00023157"/>
    </source>
</evidence>
<dbReference type="InParanoid" id="C4JTQ5"/>
<dbReference type="Proteomes" id="UP000002058">
    <property type="component" value="Unassembled WGS sequence"/>
</dbReference>
<organism evidence="17 18">
    <name type="scientific">Uncinocarpus reesii (strain UAMH 1704)</name>
    <dbReference type="NCBI Taxonomy" id="336963"/>
    <lineage>
        <taxon>Eukaryota</taxon>
        <taxon>Fungi</taxon>
        <taxon>Dikarya</taxon>
        <taxon>Ascomycota</taxon>
        <taxon>Pezizomycotina</taxon>
        <taxon>Eurotiomycetes</taxon>
        <taxon>Eurotiomycetidae</taxon>
        <taxon>Onygenales</taxon>
        <taxon>Onygenaceae</taxon>
        <taxon>Uncinocarpus</taxon>
    </lineage>
</organism>
<proteinExistence type="inferred from homology"/>
<keyword evidence="9" id="KW-0862">Zinc</keyword>
<dbReference type="InterPro" id="IPR000834">
    <property type="entry name" value="Peptidase_M14"/>
</dbReference>
<evidence type="ECO:0000256" key="15">
    <source>
        <dbReference type="SAM" id="SignalP"/>
    </source>
</evidence>
<dbReference type="InterPro" id="IPR003146">
    <property type="entry name" value="M14A_act_pep"/>
</dbReference>
<dbReference type="PROSITE" id="PS52035">
    <property type="entry name" value="PEPTIDASE_M14"/>
    <property type="match status" value="1"/>
</dbReference>
<evidence type="ECO:0000256" key="4">
    <source>
        <dbReference type="ARBA" id="ARBA00022645"/>
    </source>
</evidence>
<evidence type="ECO:0000256" key="6">
    <source>
        <dbReference type="ARBA" id="ARBA00022723"/>
    </source>
</evidence>
<keyword evidence="7 15" id="KW-0732">Signal</keyword>
<evidence type="ECO:0000256" key="11">
    <source>
        <dbReference type="ARBA" id="ARBA00023049"/>
    </source>
</evidence>
<evidence type="ECO:0000256" key="10">
    <source>
        <dbReference type="ARBA" id="ARBA00023026"/>
    </source>
</evidence>
<dbReference type="AlphaFoldDB" id="C4JTQ5"/>
<protein>
    <recommendedName>
        <fullName evidence="16">Peptidase M14 domain-containing protein</fullName>
    </recommendedName>
</protein>
<keyword evidence="13" id="KW-1015">Disulfide bond</keyword>
<evidence type="ECO:0000313" key="17">
    <source>
        <dbReference type="EMBL" id="EEP81002.1"/>
    </source>
</evidence>
<evidence type="ECO:0000256" key="3">
    <source>
        <dbReference type="ARBA" id="ARBA00005988"/>
    </source>
</evidence>
<evidence type="ECO:0000256" key="12">
    <source>
        <dbReference type="ARBA" id="ARBA00023145"/>
    </source>
</evidence>
<accession>C4JTQ5</accession>
<evidence type="ECO:0000256" key="9">
    <source>
        <dbReference type="ARBA" id="ARBA00022833"/>
    </source>
</evidence>
<comment type="similarity">
    <text evidence="3 14">Belongs to the peptidase M14 family.</text>
</comment>
<dbReference type="OrthoDB" id="3626597at2759"/>
<feature type="active site" description="Proton donor/acceptor" evidence="14">
    <location>
        <position position="339"/>
    </location>
</feature>
<dbReference type="SMART" id="SM00631">
    <property type="entry name" value="Zn_pept"/>
    <property type="match status" value="1"/>
</dbReference>
<gene>
    <name evidence="17" type="ORF">UREG_05844</name>
</gene>
<dbReference type="GO" id="GO:0004181">
    <property type="term" value="F:metallocarboxypeptidase activity"/>
    <property type="evidence" value="ECO:0007669"/>
    <property type="project" value="InterPro"/>
</dbReference>
<dbReference type="PANTHER" id="PTHR11705:SF143">
    <property type="entry name" value="SLL0236 PROTEIN"/>
    <property type="match status" value="1"/>
</dbReference>